<dbReference type="Proteomes" id="UP001295469">
    <property type="component" value="Chromosome C06"/>
</dbReference>
<accession>A0A078F3J8</accession>
<dbReference type="Proteomes" id="UP000028999">
    <property type="component" value="Unassembled WGS sequence"/>
</dbReference>
<dbReference type="PaxDb" id="3708-A0A078F3J8"/>
<reference evidence="2" key="2">
    <citation type="submission" date="2014-06" db="EMBL/GenBank/DDBJ databases">
        <authorList>
            <person name="Genoscope - CEA"/>
        </authorList>
    </citation>
    <scope>NUCLEOTIDE SEQUENCE</scope>
</reference>
<dbReference type="Gramene" id="CDY07539">
    <property type="protein sequence ID" value="CDY07539"/>
    <property type="gene ID" value="GSBRNA2T00124592001"/>
</dbReference>
<reference evidence="1" key="3">
    <citation type="submission" date="2021-01" db="EMBL/GenBank/DDBJ databases">
        <authorList>
            <consortium name="Genoscope - CEA"/>
            <person name="William W."/>
        </authorList>
    </citation>
    <scope>NUCLEOTIDE SEQUENCE</scope>
</reference>
<evidence type="ECO:0000313" key="3">
    <source>
        <dbReference type="Proteomes" id="UP000028999"/>
    </source>
</evidence>
<name>A0A078F3J8_BRANA</name>
<gene>
    <name evidence="2" type="primary">BnaC06g15250D</name>
    <name evidence="1" type="ORF">DARMORV10_C06P22170.1</name>
    <name evidence="2" type="ORF">GSBRNA2T00124592001</name>
</gene>
<proteinExistence type="predicted"/>
<evidence type="ECO:0000313" key="1">
    <source>
        <dbReference type="EMBL" id="CAF2058666.1"/>
    </source>
</evidence>
<keyword evidence="3" id="KW-1185">Reference proteome</keyword>
<reference evidence="2 3" key="1">
    <citation type="journal article" date="2014" name="Science">
        <title>Plant genetics. Early allopolyploid evolution in the post-Neolithic Brassica napus oilseed genome.</title>
        <authorList>
            <person name="Chalhoub B."/>
            <person name="Denoeud F."/>
            <person name="Liu S."/>
            <person name="Parkin I.A."/>
            <person name="Tang H."/>
            <person name="Wang X."/>
            <person name="Chiquet J."/>
            <person name="Belcram H."/>
            <person name="Tong C."/>
            <person name="Samans B."/>
            <person name="Correa M."/>
            <person name="Da Silva C."/>
            <person name="Just J."/>
            <person name="Falentin C."/>
            <person name="Koh C.S."/>
            <person name="Le Clainche I."/>
            <person name="Bernard M."/>
            <person name="Bento P."/>
            <person name="Noel B."/>
            <person name="Labadie K."/>
            <person name="Alberti A."/>
            <person name="Charles M."/>
            <person name="Arnaud D."/>
            <person name="Guo H."/>
            <person name="Daviaud C."/>
            <person name="Alamery S."/>
            <person name="Jabbari K."/>
            <person name="Zhao M."/>
            <person name="Edger P.P."/>
            <person name="Chelaifa H."/>
            <person name="Tack D."/>
            <person name="Lassalle G."/>
            <person name="Mestiri I."/>
            <person name="Schnel N."/>
            <person name="Le Paslier M.C."/>
            <person name="Fan G."/>
            <person name="Renault V."/>
            <person name="Bayer P.E."/>
            <person name="Golicz A.A."/>
            <person name="Manoli S."/>
            <person name="Lee T.H."/>
            <person name="Thi V.H."/>
            <person name="Chalabi S."/>
            <person name="Hu Q."/>
            <person name="Fan C."/>
            <person name="Tollenaere R."/>
            <person name="Lu Y."/>
            <person name="Battail C."/>
            <person name="Shen J."/>
            <person name="Sidebottom C.H."/>
            <person name="Wang X."/>
            <person name="Canaguier A."/>
            <person name="Chauveau A."/>
            <person name="Berard A."/>
            <person name="Deniot G."/>
            <person name="Guan M."/>
            <person name="Liu Z."/>
            <person name="Sun F."/>
            <person name="Lim Y.P."/>
            <person name="Lyons E."/>
            <person name="Town C.D."/>
            <person name="Bancroft I."/>
            <person name="Wang X."/>
            <person name="Meng J."/>
            <person name="Ma J."/>
            <person name="Pires J.C."/>
            <person name="King G.J."/>
            <person name="Brunel D."/>
            <person name="Delourme R."/>
            <person name="Renard M."/>
            <person name="Aury J.M."/>
            <person name="Adams K.L."/>
            <person name="Batley J."/>
            <person name="Snowdon R.J."/>
            <person name="Tost J."/>
            <person name="Edwards D."/>
            <person name="Zhou Y."/>
            <person name="Hua W."/>
            <person name="Sharpe A.G."/>
            <person name="Paterson A.H."/>
            <person name="Guan C."/>
            <person name="Wincker P."/>
        </authorList>
    </citation>
    <scope>NUCLEOTIDE SEQUENCE [LARGE SCALE GENOMIC DNA]</scope>
    <source>
        <strain evidence="3">cv. Darmor-bzh</strain>
    </source>
</reference>
<dbReference type="EMBL" id="HG994370">
    <property type="protein sequence ID" value="CAF2058666.1"/>
    <property type="molecule type" value="Genomic_DNA"/>
</dbReference>
<dbReference type="EMBL" id="LK031979">
    <property type="protein sequence ID" value="CDY07539.1"/>
    <property type="molecule type" value="Genomic_DNA"/>
</dbReference>
<sequence>MTTNQTEGCLGEKLDGVQAGLKGVLDRILKQTEMVAATHVEVTQETPTDFVVIPIKRSHCFIEKVDEFKDQETEFQDLDTEGEVVIFKFQSQVSEKQQPKLDCANQHVLTDTPPHLDSDEDEDDFIVFEGRALK</sequence>
<dbReference type="AlphaFoldDB" id="A0A078F3J8"/>
<protein>
    <submittedName>
        <fullName evidence="1">(rape) hypothetical protein</fullName>
    </submittedName>
    <submittedName>
        <fullName evidence="2">BnaC06g15250D protein</fullName>
    </submittedName>
</protein>
<evidence type="ECO:0000313" key="2">
    <source>
        <dbReference type="EMBL" id="CDY07539.1"/>
    </source>
</evidence>
<organism evidence="2 3">
    <name type="scientific">Brassica napus</name>
    <name type="common">Rape</name>
    <dbReference type="NCBI Taxonomy" id="3708"/>
    <lineage>
        <taxon>Eukaryota</taxon>
        <taxon>Viridiplantae</taxon>
        <taxon>Streptophyta</taxon>
        <taxon>Embryophyta</taxon>
        <taxon>Tracheophyta</taxon>
        <taxon>Spermatophyta</taxon>
        <taxon>Magnoliopsida</taxon>
        <taxon>eudicotyledons</taxon>
        <taxon>Gunneridae</taxon>
        <taxon>Pentapetalae</taxon>
        <taxon>rosids</taxon>
        <taxon>malvids</taxon>
        <taxon>Brassicales</taxon>
        <taxon>Brassicaceae</taxon>
        <taxon>Brassiceae</taxon>
        <taxon>Brassica</taxon>
    </lineage>
</organism>